<dbReference type="PANTHER" id="PTHR10094:SF25">
    <property type="entry name" value="SCP2 STEROL-BINDING DOMAIN-CONTAINING PROTEIN 1"/>
    <property type="match status" value="1"/>
</dbReference>
<dbReference type="Proteomes" id="UP000245768">
    <property type="component" value="Unassembled WGS sequence"/>
</dbReference>
<dbReference type="Pfam" id="PF02036">
    <property type="entry name" value="SCP2"/>
    <property type="match status" value="1"/>
</dbReference>
<gene>
    <name evidence="3" type="ORF">FA10DRAFT_91101</name>
</gene>
<protein>
    <recommendedName>
        <fullName evidence="2">SCP2 domain-containing protein</fullName>
    </recommendedName>
</protein>
<dbReference type="STRING" id="215250.A0A316YTB2"/>
<dbReference type="InParanoid" id="A0A316YTB2"/>
<dbReference type="PANTHER" id="PTHR10094">
    <property type="entry name" value="STEROL CARRIER PROTEIN 2 SCP-2 FAMILY PROTEIN"/>
    <property type="match status" value="1"/>
</dbReference>
<feature type="domain" description="SCP2" evidence="2">
    <location>
        <begin position="114"/>
        <end position="164"/>
    </location>
</feature>
<dbReference type="SUPFAM" id="SSF55718">
    <property type="entry name" value="SCP-like"/>
    <property type="match status" value="1"/>
</dbReference>
<name>A0A316YTB2_9BASI</name>
<accession>A0A316YTB2</accession>
<dbReference type="GO" id="GO:0005829">
    <property type="term" value="C:cytosol"/>
    <property type="evidence" value="ECO:0007669"/>
    <property type="project" value="TreeGrafter"/>
</dbReference>
<dbReference type="EMBL" id="KZ819635">
    <property type="protein sequence ID" value="PWN92362.1"/>
    <property type="molecule type" value="Genomic_DNA"/>
</dbReference>
<dbReference type="GeneID" id="37047689"/>
<dbReference type="Gene3D" id="3.30.1050.10">
    <property type="entry name" value="SCP2 sterol-binding domain"/>
    <property type="match status" value="1"/>
</dbReference>
<dbReference type="RefSeq" id="XP_025379560.1">
    <property type="nucleotide sequence ID" value="XM_025525773.1"/>
</dbReference>
<evidence type="ECO:0000313" key="3">
    <source>
        <dbReference type="EMBL" id="PWN92362.1"/>
    </source>
</evidence>
<evidence type="ECO:0000259" key="2">
    <source>
        <dbReference type="Pfam" id="PF02036"/>
    </source>
</evidence>
<keyword evidence="4" id="KW-1185">Reference proteome</keyword>
<organism evidence="3 4">
    <name type="scientific">Acaromyces ingoldii</name>
    <dbReference type="NCBI Taxonomy" id="215250"/>
    <lineage>
        <taxon>Eukaryota</taxon>
        <taxon>Fungi</taxon>
        <taxon>Dikarya</taxon>
        <taxon>Basidiomycota</taxon>
        <taxon>Ustilaginomycotina</taxon>
        <taxon>Exobasidiomycetes</taxon>
        <taxon>Exobasidiales</taxon>
        <taxon>Cryptobasidiaceae</taxon>
        <taxon>Acaromyces</taxon>
    </lineage>
</organism>
<proteinExistence type="predicted"/>
<evidence type="ECO:0000256" key="1">
    <source>
        <dbReference type="SAM" id="MobiDB-lite"/>
    </source>
</evidence>
<dbReference type="InterPro" id="IPR003033">
    <property type="entry name" value="SCP2_sterol-bd_dom"/>
</dbReference>
<dbReference type="OrthoDB" id="10265837at2759"/>
<reference evidence="3 4" key="1">
    <citation type="journal article" date="2018" name="Mol. Biol. Evol.">
        <title>Broad Genomic Sampling Reveals a Smut Pathogenic Ancestry of the Fungal Clade Ustilaginomycotina.</title>
        <authorList>
            <person name="Kijpornyongpan T."/>
            <person name="Mondo S.J."/>
            <person name="Barry K."/>
            <person name="Sandor L."/>
            <person name="Lee J."/>
            <person name="Lipzen A."/>
            <person name="Pangilinan J."/>
            <person name="LaButti K."/>
            <person name="Hainaut M."/>
            <person name="Henrissat B."/>
            <person name="Grigoriev I.V."/>
            <person name="Spatafora J.W."/>
            <person name="Aime M.C."/>
        </authorList>
    </citation>
    <scope>NUCLEOTIDE SEQUENCE [LARGE SCALE GENOMIC DNA]</scope>
    <source>
        <strain evidence="3 4">MCA 4198</strain>
    </source>
</reference>
<dbReference type="InterPro" id="IPR036527">
    <property type="entry name" value="SCP2_sterol-bd_dom_sf"/>
</dbReference>
<dbReference type="AlphaFoldDB" id="A0A316YTB2"/>
<feature type="region of interest" description="Disordered" evidence="1">
    <location>
        <begin position="176"/>
        <end position="213"/>
    </location>
</feature>
<sequence length="213" mass="23338">MESQMRSEAEKALETQPDMQCEGFESSRVFALTKQMLDNPPPDSTATRKRLLRSINAIFLFVIHPSAPLDASNPRTRPSKGQSGGALRPAYWHADLRSKGTIARGQPPKTVLGRKRRADVTIECLDRDFVDMATGKRHASALFNGGRIKIKGSIDLALRIAELISYERSKIYGTVPGAPSAAQSITSREEEDYSDGAPAPVSDFKPQGVKARL</sequence>
<evidence type="ECO:0000313" key="4">
    <source>
        <dbReference type="Proteomes" id="UP000245768"/>
    </source>
</evidence>